<evidence type="ECO:0000313" key="1">
    <source>
        <dbReference type="EMBL" id="GAV19789.1"/>
    </source>
</evidence>
<dbReference type="PIRSF" id="PIRSF028744">
    <property type="entry name" value="Addict_mod_HI1419"/>
    <property type="match status" value="1"/>
</dbReference>
<evidence type="ECO:0000313" key="2">
    <source>
        <dbReference type="Proteomes" id="UP000231632"/>
    </source>
</evidence>
<dbReference type="AlphaFoldDB" id="A0A1L8CLR8"/>
<reference evidence="1 2" key="1">
    <citation type="journal article" date="2017" name="Arch. Microbiol.">
        <title>Mariprofundus micogutta sp. nov., a novel iron-oxidizing zetaproteobacterium isolated from a deep-sea hydrothermal field at the Bayonnaise knoll of the Izu-Ogasawara arc, and a description of Mariprofundales ord. nov. and Zetaproteobacteria classis nov.</title>
        <authorList>
            <person name="Makita H."/>
            <person name="Tanaka E."/>
            <person name="Mitsunobu S."/>
            <person name="Miyazaki M."/>
            <person name="Nunoura T."/>
            <person name="Uematsu K."/>
            <person name="Takaki Y."/>
            <person name="Nishi S."/>
            <person name="Shimamura S."/>
            <person name="Takai K."/>
        </authorList>
    </citation>
    <scope>NUCLEOTIDE SEQUENCE [LARGE SCALE GENOMIC DNA]</scope>
    <source>
        <strain evidence="1 2">ET2</strain>
    </source>
</reference>
<gene>
    <name evidence="1" type="ORF">MMIC_P0747</name>
</gene>
<dbReference type="OrthoDB" id="5296237at2"/>
<dbReference type="STRING" id="1921010.MMIC_P0747"/>
<name>A0A1L8CLR8_9PROT</name>
<protein>
    <recommendedName>
        <fullName evidence="3">Addiction module killer protein</fullName>
    </recommendedName>
</protein>
<accession>A0A1L8CLR8</accession>
<dbReference type="NCBIfam" id="TIGR02683">
    <property type="entry name" value="upstrm_HI1419"/>
    <property type="match status" value="1"/>
</dbReference>
<dbReference type="InterPro" id="IPR014056">
    <property type="entry name" value="TypeIITA-like_toxin_pred"/>
</dbReference>
<dbReference type="PANTHER" id="PTHR41791:SF1">
    <property type="entry name" value="SSL7039 PROTEIN"/>
    <property type="match status" value="1"/>
</dbReference>
<dbReference type="Proteomes" id="UP000231632">
    <property type="component" value="Unassembled WGS sequence"/>
</dbReference>
<evidence type="ECO:0008006" key="3">
    <source>
        <dbReference type="Google" id="ProtNLM"/>
    </source>
</evidence>
<dbReference type="PANTHER" id="PTHR41791">
    <property type="entry name" value="SSL7039 PROTEIN"/>
    <property type="match status" value="1"/>
</dbReference>
<comment type="caution">
    <text evidence="1">The sequence shown here is derived from an EMBL/GenBank/DDBJ whole genome shotgun (WGS) entry which is preliminary data.</text>
</comment>
<keyword evidence="2" id="KW-1185">Reference proteome</keyword>
<dbReference type="InterPro" id="IPR009241">
    <property type="entry name" value="HigB-like"/>
</dbReference>
<proteinExistence type="predicted"/>
<sequence>MIEVRQTAIYAKWFSRLRDIRAKARIDIRIRRLSLGNPGDVKPIGDGVSELRIDVGKGYRVYFVQRGNLLIVLLAGGSKQSQRKDIELAKQLAKEVRDNE</sequence>
<dbReference type="EMBL" id="BDFD01000004">
    <property type="protein sequence ID" value="GAV19789.1"/>
    <property type="molecule type" value="Genomic_DNA"/>
</dbReference>
<organism evidence="1 2">
    <name type="scientific">Mariprofundus micogutta</name>
    <dbReference type="NCBI Taxonomy" id="1921010"/>
    <lineage>
        <taxon>Bacteria</taxon>
        <taxon>Pseudomonadati</taxon>
        <taxon>Pseudomonadota</taxon>
        <taxon>Candidatius Mariprofundia</taxon>
        <taxon>Mariprofundales</taxon>
        <taxon>Mariprofundaceae</taxon>
        <taxon>Mariprofundus</taxon>
    </lineage>
</organism>
<dbReference type="RefSeq" id="WP_072659115.1">
    <property type="nucleotide sequence ID" value="NZ_BDFD01000004.1"/>
</dbReference>
<dbReference type="Pfam" id="PF05973">
    <property type="entry name" value="Gp49"/>
    <property type="match status" value="1"/>
</dbReference>